<accession>A0ABC8QJR7</accession>
<name>A0ABC8QJR7_9VIRU</name>
<dbReference type="EMBL" id="CAUOPR010000001">
    <property type="protein sequence ID" value="CAJ2002126.1"/>
    <property type="molecule type" value="Genomic_DNA"/>
</dbReference>
<organism evidence="1 2">
    <name type="scientific">Cotesia congregata filamentous virus 1</name>
    <dbReference type="NCBI Taxonomy" id="3064291"/>
    <lineage>
        <taxon>Viruses</taxon>
        <taxon>Viruses incertae sedis</taxon>
        <taxon>Naldaviricetes</taxon>
        <taxon>Lefavirales</taxon>
        <taxon>Filamentoviridae</taxon>
        <taxon>Betafilamentovirus</taxon>
        <taxon>Betafilamentovirus cocongregatae</taxon>
    </lineage>
</organism>
<gene>
    <name evidence="1" type="ORF">CCFV1_ORF080</name>
</gene>
<reference evidence="1 2" key="1">
    <citation type="submission" date="2024-01" db="EMBL/GenBank/DDBJ databases">
        <authorList>
            <person name="Guinet B."/>
        </authorList>
    </citation>
    <scope>NUCLEOTIDE SEQUENCE [LARGE SCALE GENOMIC DNA]</scope>
</reference>
<comment type="caution">
    <text evidence="1">The sequence shown here is derived from an EMBL/GenBank/DDBJ whole genome shotgun (WGS) entry which is preliminary data.</text>
</comment>
<proteinExistence type="predicted"/>
<sequence>MDKKQKAQLKRKLLNVVSTPATTTTTKQQQYGLLSSVLETVEESDVETEDENEHPFVATIVEPEITKLHFPFFNGIRLTNGLYEDYSKISSLGDQGGWSPIFLHHVKQLFNNEWKLFPKVTNDLLIITKKKSNIFVSFRFQTNSIKKYNPEECCIFVAFFYSMYMRDKKKIGCIMILGENKLYTMLNLDVNCTNFAVMFIRKHCLIKKLL</sequence>
<evidence type="ECO:0000313" key="1">
    <source>
        <dbReference type="EMBL" id="CAJ2002126.1"/>
    </source>
</evidence>
<keyword evidence="2" id="KW-1185">Reference proteome</keyword>
<protein>
    <submittedName>
        <fullName evidence="1">Uncharacterized protein</fullName>
    </submittedName>
</protein>
<dbReference type="Proteomes" id="UP001642380">
    <property type="component" value="Unassembled WGS sequence"/>
</dbReference>
<evidence type="ECO:0000313" key="2">
    <source>
        <dbReference type="Proteomes" id="UP001642380"/>
    </source>
</evidence>